<dbReference type="GO" id="GO:0050804">
    <property type="term" value="P:modulation of chemical synaptic transmission"/>
    <property type="evidence" value="ECO:0007669"/>
    <property type="project" value="TreeGrafter"/>
</dbReference>
<dbReference type="GO" id="GO:0008344">
    <property type="term" value="P:adult locomotory behavior"/>
    <property type="evidence" value="ECO:0007669"/>
    <property type="project" value="TreeGrafter"/>
</dbReference>
<feature type="domain" description="BTB" evidence="2">
    <location>
        <begin position="30"/>
        <end position="98"/>
    </location>
</feature>
<name>A0A8D8S349_9HEMI</name>
<feature type="compositionally biased region" description="Basic and acidic residues" evidence="1">
    <location>
        <begin position="238"/>
        <end position="255"/>
    </location>
</feature>
<dbReference type="InterPro" id="IPR011333">
    <property type="entry name" value="SKP1/BTB/POZ_sf"/>
</dbReference>
<dbReference type="AlphaFoldDB" id="A0A8D8S349"/>
<dbReference type="Gene3D" id="1.25.40.420">
    <property type="match status" value="1"/>
</dbReference>
<sequence>MTETNQHFVYNDPNTLKQNMAVLFNNPQHSDTTFIIGDSKLYAWSGLLSVASVKLGAIINSHYANCDDREIKLYNVKQVESFSILLKCVYGMPINFTQTSVPVLCEVYSLSVTYGLTHISEDLENYLLQMPSFQLDSVVVLLNTAIKHNMSGLYQRLLIFAYQNSDQLLKHASFRNLQYSVLIDLVKSDWFCSSEIEILKGILVWHTDMEIEKQKMKKSANKRNAGNVSEDVIENQDEERSNVADHDPDVVKSVETESDAEEECGKIEQLGLHGEDADSYTNNTKEMEAVTSEKIDKCIEIMESFSENILNSLIAHVRMSQMSALDLLRTAKMEQFEIYSCVLTNESIFSQSLLARKKYQVVINEPSNVSNVHVEDANVATTLNNVQEEGKNDAVVASSSVQPETKNHHVFLDTQGSLAFISIFPTQREHPYKVSKVFCGGDSDPRTQWTLILHWNRRQGPGPRVREVYVFFLDVECLSTSDARENWECTADCKLRWIIPSGEMKVIPDGNTFKPMRFTKSQPCHRIGEWEWNNTAKWRKKIGLYGQYDNFYLEVLNFKWFGSTNSLG</sequence>
<dbReference type="PANTHER" id="PTHR46306:SF1">
    <property type="entry name" value="BTB_POZ DOMAIN-CONTAINING PROTEIN 9"/>
    <property type="match status" value="1"/>
</dbReference>
<evidence type="ECO:0000313" key="3">
    <source>
        <dbReference type="EMBL" id="CAG6659681.1"/>
    </source>
</evidence>
<reference evidence="3" key="1">
    <citation type="submission" date="2021-05" db="EMBL/GenBank/DDBJ databases">
        <authorList>
            <person name="Alioto T."/>
            <person name="Alioto T."/>
            <person name="Gomez Garrido J."/>
        </authorList>
    </citation>
    <scope>NUCLEOTIDE SEQUENCE</scope>
</reference>
<dbReference type="Pfam" id="PF07707">
    <property type="entry name" value="BACK"/>
    <property type="match status" value="1"/>
</dbReference>
<dbReference type="InterPro" id="IPR052407">
    <property type="entry name" value="BTB_POZ_domain_cont_9"/>
</dbReference>
<dbReference type="InterPro" id="IPR011705">
    <property type="entry name" value="BACK"/>
</dbReference>
<dbReference type="SUPFAM" id="SSF54695">
    <property type="entry name" value="POZ domain"/>
    <property type="match status" value="1"/>
</dbReference>
<dbReference type="PANTHER" id="PTHR46306">
    <property type="entry name" value="BTB/POZ DOMAIN-CONTAINING PROTEIN 9"/>
    <property type="match status" value="1"/>
</dbReference>
<feature type="region of interest" description="Disordered" evidence="1">
    <location>
        <begin position="216"/>
        <end position="268"/>
    </location>
</feature>
<proteinExistence type="predicted"/>
<dbReference type="Gene3D" id="3.30.710.10">
    <property type="entry name" value="Potassium Channel Kv1.1, Chain A"/>
    <property type="match status" value="1"/>
</dbReference>
<evidence type="ECO:0000256" key="1">
    <source>
        <dbReference type="SAM" id="MobiDB-lite"/>
    </source>
</evidence>
<evidence type="ECO:0000259" key="2">
    <source>
        <dbReference type="PROSITE" id="PS50097"/>
    </source>
</evidence>
<accession>A0A8D8S349</accession>
<protein>
    <submittedName>
        <fullName evidence="3">BTB/POZ domain-containing protein 9</fullName>
    </submittedName>
</protein>
<organism evidence="3">
    <name type="scientific">Cacopsylla melanoneura</name>
    <dbReference type="NCBI Taxonomy" id="428564"/>
    <lineage>
        <taxon>Eukaryota</taxon>
        <taxon>Metazoa</taxon>
        <taxon>Ecdysozoa</taxon>
        <taxon>Arthropoda</taxon>
        <taxon>Hexapoda</taxon>
        <taxon>Insecta</taxon>
        <taxon>Pterygota</taxon>
        <taxon>Neoptera</taxon>
        <taxon>Paraneoptera</taxon>
        <taxon>Hemiptera</taxon>
        <taxon>Sternorrhyncha</taxon>
        <taxon>Psylloidea</taxon>
        <taxon>Psyllidae</taxon>
        <taxon>Psyllinae</taxon>
        <taxon>Cacopsylla</taxon>
    </lineage>
</organism>
<dbReference type="GO" id="GO:0048512">
    <property type="term" value="P:circadian behavior"/>
    <property type="evidence" value="ECO:0007669"/>
    <property type="project" value="TreeGrafter"/>
</dbReference>
<dbReference type="EMBL" id="HBUF01194929">
    <property type="protein sequence ID" value="CAG6659681.1"/>
    <property type="molecule type" value="Transcribed_RNA"/>
</dbReference>
<dbReference type="InterPro" id="IPR000210">
    <property type="entry name" value="BTB/POZ_dom"/>
</dbReference>
<dbReference type="GO" id="GO:0005737">
    <property type="term" value="C:cytoplasm"/>
    <property type="evidence" value="ECO:0007669"/>
    <property type="project" value="TreeGrafter"/>
</dbReference>
<dbReference type="Pfam" id="PF00651">
    <property type="entry name" value="BTB"/>
    <property type="match status" value="1"/>
</dbReference>
<dbReference type="PROSITE" id="PS50097">
    <property type="entry name" value="BTB"/>
    <property type="match status" value="1"/>
</dbReference>